<organism evidence="3 9">
    <name type="scientific">Rotaria magnacalcarata</name>
    <dbReference type="NCBI Taxonomy" id="392030"/>
    <lineage>
        <taxon>Eukaryota</taxon>
        <taxon>Metazoa</taxon>
        <taxon>Spiralia</taxon>
        <taxon>Gnathifera</taxon>
        <taxon>Rotifera</taxon>
        <taxon>Eurotatoria</taxon>
        <taxon>Bdelloidea</taxon>
        <taxon>Philodinida</taxon>
        <taxon>Philodinidae</taxon>
        <taxon>Rotaria</taxon>
    </lineage>
</organism>
<comment type="caution">
    <text evidence="3">The sequence shown here is derived from an EMBL/GenBank/DDBJ whole genome shotgun (WGS) entry which is preliminary data.</text>
</comment>
<protein>
    <recommendedName>
        <fullName evidence="1">F-box domain-containing protein</fullName>
    </recommendedName>
</protein>
<dbReference type="Gene3D" id="1.20.1280.50">
    <property type="match status" value="1"/>
</dbReference>
<evidence type="ECO:0000313" key="2">
    <source>
        <dbReference type="EMBL" id="CAF1331129.1"/>
    </source>
</evidence>
<dbReference type="Proteomes" id="UP000663856">
    <property type="component" value="Unassembled WGS sequence"/>
</dbReference>
<dbReference type="Proteomes" id="UP000681720">
    <property type="component" value="Unassembled WGS sequence"/>
</dbReference>
<dbReference type="Proteomes" id="UP000663887">
    <property type="component" value="Unassembled WGS sequence"/>
</dbReference>
<name>A0A815Q220_9BILA</name>
<dbReference type="CDD" id="cd09917">
    <property type="entry name" value="F-box_SF"/>
    <property type="match status" value="1"/>
</dbReference>
<reference evidence="3" key="1">
    <citation type="submission" date="2021-02" db="EMBL/GenBank/DDBJ databases">
        <authorList>
            <person name="Nowell W R."/>
        </authorList>
    </citation>
    <scope>NUCLEOTIDE SEQUENCE</scope>
</reference>
<evidence type="ECO:0000313" key="6">
    <source>
        <dbReference type="EMBL" id="CAF3746208.1"/>
    </source>
</evidence>
<evidence type="ECO:0000313" key="5">
    <source>
        <dbReference type="EMBL" id="CAF2103706.1"/>
    </source>
</evidence>
<dbReference type="EMBL" id="CAJNOV010011682">
    <property type="protein sequence ID" value="CAF1457197.1"/>
    <property type="molecule type" value="Genomic_DNA"/>
</dbReference>
<dbReference type="EMBL" id="CAJNRG010000425">
    <property type="protein sequence ID" value="CAF1999917.1"/>
    <property type="molecule type" value="Genomic_DNA"/>
</dbReference>
<dbReference type="OrthoDB" id="10001835at2759"/>
<dbReference type="SUPFAM" id="SSF81383">
    <property type="entry name" value="F-box domain"/>
    <property type="match status" value="1"/>
</dbReference>
<proteinExistence type="predicted"/>
<dbReference type="EMBL" id="CAJNRF010008714">
    <property type="protein sequence ID" value="CAF2103706.1"/>
    <property type="molecule type" value="Genomic_DNA"/>
</dbReference>
<dbReference type="SUPFAM" id="SSF52047">
    <property type="entry name" value="RNI-like"/>
    <property type="match status" value="1"/>
</dbReference>
<evidence type="ECO:0000313" key="4">
    <source>
        <dbReference type="EMBL" id="CAF1999917.1"/>
    </source>
</evidence>
<dbReference type="EMBL" id="CAJNOW010001766">
    <property type="protein sequence ID" value="CAF1331129.1"/>
    <property type="molecule type" value="Genomic_DNA"/>
</dbReference>
<evidence type="ECO:0000313" key="8">
    <source>
        <dbReference type="EMBL" id="CAF4120495.1"/>
    </source>
</evidence>
<dbReference type="AlphaFoldDB" id="A0A815Q220"/>
<dbReference type="Proteomes" id="UP000663855">
    <property type="component" value="Unassembled WGS sequence"/>
</dbReference>
<evidence type="ECO:0000313" key="3">
    <source>
        <dbReference type="EMBL" id="CAF1457197.1"/>
    </source>
</evidence>
<dbReference type="Pfam" id="PF12937">
    <property type="entry name" value="F-box-like"/>
    <property type="match status" value="1"/>
</dbReference>
<dbReference type="Proteomes" id="UP000663834">
    <property type="component" value="Unassembled WGS sequence"/>
</dbReference>
<dbReference type="EMBL" id="CAJOBG010003107">
    <property type="protein sequence ID" value="CAF4046029.1"/>
    <property type="molecule type" value="Genomic_DNA"/>
</dbReference>
<dbReference type="EMBL" id="CAJOBF010000099">
    <property type="protein sequence ID" value="CAF3746208.1"/>
    <property type="molecule type" value="Genomic_DNA"/>
</dbReference>
<dbReference type="PROSITE" id="PS50181">
    <property type="entry name" value="FBOX"/>
    <property type="match status" value="1"/>
</dbReference>
<feature type="domain" description="F-box" evidence="1">
    <location>
        <begin position="6"/>
        <end position="54"/>
    </location>
</feature>
<dbReference type="Proteomes" id="UP000663842">
    <property type="component" value="Unassembled WGS sequence"/>
</dbReference>
<accession>A0A815Q220</accession>
<evidence type="ECO:0000259" key="1">
    <source>
        <dbReference type="PROSITE" id="PS50181"/>
    </source>
</evidence>
<evidence type="ECO:0000313" key="9">
    <source>
        <dbReference type="Proteomes" id="UP000663855"/>
    </source>
</evidence>
<dbReference type="InterPro" id="IPR001810">
    <property type="entry name" value="F-box_dom"/>
</dbReference>
<dbReference type="InterPro" id="IPR036047">
    <property type="entry name" value="F-box-like_dom_sf"/>
</dbReference>
<gene>
    <name evidence="3" type="ORF">CJN711_LOCUS24903</name>
    <name evidence="8" type="ORF">GIL414_LOCUS18022</name>
    <name evidence="2" type="ORF">KQP761_LOCUS6254</name>
    <name evidence="7" type="ORF">OVN521_LOCUS17691</name>
    <name evidence="6" type="ORF">UXM345_LOCUS1731</name>
    <name evidence="5" type="ORF">WKI299_LOCUS20714</name>
    <name evidence="4" type="ORF">XDN619_LOCUS3253</name>
</gene>
<sequence length="571" mass="67414">MPANIIPYLDILPVELIYHILNFLDTHTILLSFRYVCKRFYVITNVFNQYELNLNSCRKSDFYRFCRIINSLNIISLILSDDDKTPGQIGLFLSRFNLKQFNHLRSLILLEIDNSNLNIILRDLPYLSLTSLTIKSRASFTWTQQTLAYLSKILEQPSLKELTLSVWCFEIYDFVWPNQCQIEYLHISNRITFEQYCIILEQCLFLRTLIIKDVLWNDTDIPVSIFYRQLNSLTLEDNRMDVFKLEQFLSLTPSLTYLKVIGMAYLIDSYRWEKILRIKLPNLNTFEFFFLSWKDVNYSFSDIESLIKPFQTSFWLENKQWNVNCDYVINPTEVILYSIPICKTSFQYHNESNKISCSNFAKMNINQTTMDNIRQLRLNLIKAINHEKSLQTPQLSTCPLFRNATELTLDLDYKCPNTLLQPLSNIIDLSTITQVVFNLNYDIDFDLHTRTNLINIFKQTSNIQTFEICNNLSPINACTTIGDICSLIPSYIQHLKITVKNVNEMKIVFDRFKYLSSITFRFSFDASIPSAKIIESFLNIKNDLTYKKDDCSIRVWLNHFMDDQEMQFKIY</sequence>
<dbReference type="EMBL" id="CAJOBJ010008748">
    <property type="protein sequence ID" value="CAF4120495.1"/>
    <property type="molecule type" value="Genomic_DNA"/>
</dbReference>
<evidence type="ECO:0000313" key="10">
    <source>
        <dbReference type="Proteomes" id="UP000663866"/>
    </source>
</evidence>
<keyword evidence="10" id="KW-1185">Reference proteome</keyword>
<dbReference type="Proteomes" id="UP000663866">
    <property type="component" value="Unassembled WGS sequence"/>
</dbReference>
<evidence type="ECO:0000313" key="7">
    <source>
        <dbReference type="EMBL" id="CAF4046029.1"/>
    </source>
</evidence>